<dbReference type="Proteomes" id="UP000050164">
    <property type="component" value="Unassembled WGS sequence"/>
</dbReference>
<protein>
    <submittedName>
        <fullName evidence="3">Uncharacterized protein</fullName>
    </submittedName>
</protein>
<organism evidence="3 6">
    <name type="scientific">Mycobacterium tuberculosis</name>
    <dbReference type="NCBI Taxonomy" id="1773"/>
    <lineage>
        <taxon>Bacteria</taxon>
        <taxon>Bacillati</taxon>
        <taxon>Actinomycetota</taxon>
        <taxon>Actinomycetes</taxon>
        <taxon>Mycobacteriales</taxon>
        <taxon>Mycobacteriaceae</taxon>
        <taxon>Mycobacterium</taxon>
        <taxon>Mycobacterium tuberculosis complex</taxon>
    </lineage>
</organism>
<sequence length="149" mass="15028">MTRCASIATSDPFTKACNPAAAPSATPGSVAATSEVVHPSANLSSSGAPSALITYGPLMSALAKVQMICAASNCLLCGSVVDSFSMSTRAPPYPRPIPLFPPSARVTGPRSRSGGASRLRTVRAISGRGPASSLETSSVASWSRSDTAT</sequence>
<gene>
    <name evidence="4" type="ORF">ERS007739_00220</name>
    <name evidence="3" type="ORF">ERS007741_01148</name>
    <name evidence="2" type="ORF">ERS027659_04531</name>
</gene>
<dbReference type="EMBL" id="CSBK01000053">
    <property type="protein sequence ID" value="COW86116.1"/>
    <property type="molecule type" value="Genomic_DNA"/>
</dbReference>
<dbReference type="EMBL" id="CNFT01001684">
    <property type="protein sequence ID" value="CKT52333.1"/>
    <property type="molecule type" value="Genomic_DNA"/>
</dbReference>
<evidence type="ECO:0000313" key="2">
    <source>
        <dbReference type="EMBL" id="CKT52333.1"/>
    </source>
</evidence>
<evidence type="ECO:0000256" key="1">
    <source>
        <dbReference type="SAM" id="MobiDB-lite"/>
    </source>
</evidence>
<feature type="region of interest" description="Disordered" evidence="1">
    <location>
        <begin position="95"/>
        <end position="149"/>
    </location>
</feature>
<feature type="compositionally biased region" description="Polar residues" evidence="1">
    <location>
        <begin position="133"/>
        <end position="149"/>
    </location>
</feature>
<reference evidence="5 6" key="1">
    <citation type="submission" date="2015-03" db="EMBL/GenBank/DDBJ databases">
        <authorList>
            <consortium name="Pathogen Informatics"/>
        </authorList>
    </citation>
    <scope>NUCLEOTIDE SEQUENCE [LARGE SCALE GENOMIC DNA]</scope>
    <source>
        <strain evidence="2 7">Bir 185</strain>
        <strain evidence="5">N09902308</strain>
        <strain evidence="3 6">P00601463</strain>
    </source>
</reference>
<evidence type="ECO:0000313" key="7">
    <source>
        <dbReference type="Proteomes" id="UP000050164"/>
    </source>
</evidence>
<accession>A0A655IKL8</accession>
<name>A0A655IKL8_MYCTX</name>
<dbReference type="Proteomes" id="UP000048600">
    <property type="component" value="Unassembled WGS sequence"/>
</dbReference>
<evidence type="ECO:0000313" key="3">
    <source>
        <dbReference type="EMBL" id="COV99463.1"/>
    </source>
</evidence>
<evidence type="ECO:0000313" key="4">
    <source>
        <dbReference type="EMBL" id="COW86116.1"/>
    </source>
</evidence>
<evidence type="ECO:0000313" key="5">
    <source>
        <dbReference type="Proteomes" id="UP000039021"/>
    </source>
</evidence>
<proteinExistence type="predicted"/>
<dbReference type="AlphaFoldDB" id="A0A655IKL8"/>
<evidence type="ECO:0000313" key="6">
    <source>
        <dbReference type="Proteomes" id="UP000048600"/>
    </source>
</evidence>
<reference evidence="4" key="2">
    <citation type="submission" date="2015-03" db="EMBL/GenBank/DDBJ databases">
        <authorList>
            <consortium name="Pathogen Informatics"/>
            <person name="Murphy D."/>
        </authorList>
    </citation>
    <scope>NUCLEOTIDE SEQUENCE</scope>
    <source>
        <strain evidence="4">N09902308</strain>
    </source>
</reference>
<dbReference type="Proteomes" id="UP000039021">
    <property type="component" value="Unassembled WGS sequence"/>
</dbReference>
<dbReference type="EMBL" id="CHKL01000090">
    <property type="protein sequence ID" value="COV99463.1"/>
    <property type="molecule type" value="Genomic_DNA"/>
</dbReference>